<dbReference type="EMBL" id="CABITT030000004">
    <property type="protein sequence ID" value="VVB02765.1"/>
    <property type="molecule type" value="Genomic_DNA"/>
</dbReference>
<evidence type="ECO:0000256" key="1">
    <source>
        <dbReference type="ARBA" id="ARBA00002668"/>
    </source>
</evidence>
<comment type="pathway">
    <text evidence="2">Protein modification; protein ubiquitination.</text>
</comment>
<proteinExistence type="inferred from homology"/>
<gene>
    <name evidence="6" type="ORF">ANE_LOCUS13209</name>
</gene>
<name>A0A565BN76_9BRAS</name>
<dbReference type="PROSITE" id="PS50144">
    <property type="entry name" value="MATH"/>
    <property type="match status" value="1"/>
</dbReference>
<dbReference type="InterPro" id="IPR000210">
    <property type="entry name" value="BTB/POZ_dom"/>
</dbReference>
<dbReference type="InterPro" id="IPR034090">
    <property type="entry name" value="BPM_C"/>
</dbReference>
<dbReference type="OrthoDB" id="6359816at2759"/>
<dbReference type="PANTHER" id="PTHR26379">
    <property type="entry name" value="BTB/POZ AND MATH DOMAIN-CONTAINING PROTEIN 1"/>
    <property type="match status" value="1"/>
</dbReference>
<dbReference type="FunFam" id="1.25.40.420:FF:000023">
    <property type="entry name" value="BTB-POZ and math domain 1"/>
    <property type="match status" value="1"/>
</dbReference>
<evidence type="ECO:0000259" key="5">
    <source>
        <dbReference type="PROSITE" id="PS50144"/>
    </source>
</evidence>
<dbReference type="Gene3D" id="3.30.710.10">
    <property type="entry name" value="Potassium Channel Kv1.1, Chain A"/>
    <property type="match status" value="1"/>
</dbReference>
<feature type="domain" description="MATH" evidence="5">
    <location>
        <begin position="23"/>
        <end position="157"/>
    </location>
</feature>
<dbReference type="AlphaFoldDB" id="A0A565BN76"/>
<dbReference type="Pfam" id="PF22486">
    <property type="entry name" value="MATH_2"/>
    <property type="match status" value="1"/>
</dbReference>
<evidence type="ECO:0000313" key="7">
    <source>
        <dbReference type="Proteomes" id="UP000489600"/>
    </source>
</evidence>
<dbReference type="FunFam" id="3.30.710.10:FF:000136">
    <property type="entry name" value="BTB-POZ and math domain 1"/>
    <property type="match status" value="1"/>
</dbReference>
<dbReference type="PROSITE" id="PS50097">
    <property type="entry name" value="BTB"/>
    <property type="match status" value="1"/>
</dbReference>
<dbReference type="CDD" id="cd14736">
    <property type="entry name" value="BACK_AtBPM-like"/>
    <property type="match status" value="1"/>
</dbReference>
<dbReference type="CDD" id="cd00121">
    <property type="entry name" value="MATH"/>
    <property type="match status" value="1"/>
</dbReference>
<organism evidence="6 7">
    <name type="scientific">Arabis nemorensis</name>
    <dbReference type="NCBI Taxonomy" id="586526"/>
    <lineage>
        <taxon>Eukaryota</taxon>
        <taxon>Viridiplantae</taxon>
        <taxon>Streptophyta</taxon>
        <taxon>Embryophyta</taxon>
        <taxon>Tracheophyta</taxon>
        <taxon>Spermatophyta</taxon>
        <taxon>Magnoliopsida</taxon>
        <taxon>eudicotyledons</taxon>
        <taxon>Gunneridae</taxon>
        <taxon>Pentapetalae</taxon>
        <taxon>rosids</taxon>
        <taxon>malvids</taxon>
        <taxon>Brassicales</taxon>
        <taxon>Brassicaceae</taxon>
        <taxon>Arabideae</taxon>
        <taxon>Arabis</taxon>
    </lineage>
</organism>
<dbReference type="InterPro" id="IPR011333">
    <property type="entry name" value="SKP1/BTB/POZ_sf"/>
</dbReference>
<dbReference type="PANTHER" id="PTHR26379:SF293">
    <property type="entry name" value="BTB_POZ AND MATH DOMAIN-CONTAINING PROTEIN 3"/>
    <property type="match status" value="1"/>
</dbReference>
<dbReference type="InterPro" id="IPR008974">
    <property type="entry name" value="TRAF-like"/>
</dbReference>
<reference evidence="6" key="1">
    <citation type="submission" date="2019-07" db="EMBL/GenBank/DDBJ databases">
        <authorList>
            <person name="Dittberner H."/>
        </authorList>
    </citation>
    <scope>NUCLEOTIDE SEQUENCE [LARGE SCALE GENOMIC DNA]</scope>
</reference>
<comment type="similarity">
    <text evidence="3">Belongs to the Tdpoz family.</text>
</comment>
<dbReference type="InterPro" id="IPR002083">
    <property type="entry name" value="MATH/TRAF_dom"/>
</dbReference>
<dbReference type="UniPathway" id="UPA00143"/>
<dbReference type="CDD" id="cd18280">
    <property type="entry name" value="BTB_POZ_BPM_plant"/>
    <property type="match status" value="1"/>
</dbReference>
<dbReference type="SUPFAM" id="SSF54695">
    <property type="entry name" value="POZ domain"/>
    <property type="match status" value="1"/>
</dbReference>
<dbReference type="Pfam" id="PF24570">
    <property type="entry name" value="BACK_BPM_SPOP"/>
    <property type="match status" value="1"/>
</dbReference>
<evidence type="ECO:0000313" key="6">
    <source>
        <dbReference type="EMBL" id="VVB02765.1"/>
    </source>
</evidence>
<evidence type="ECO:0000256" key="2">
    <source>
        <dbReference type="ARBA" id="ARBA00004906"/>
    </source>
</evidence>
<dbReference type="Gene3D" id="2.60.210.10">
    <property type="entry name" value="Apoptosis, Tumor Necrosis Factor Receptor Associated Protein 2, Chain A"/>
    <property type="match status" value="1"/>
</dbReference>
<evidence type="ECO:0000259" key="4">
    <source>
        <dbReference type="PROSITE" id="PS50097"/>
    </source>
</evidence>
<dbReference type="SMART" id="SM00225">
    <property type="entry name" value="BTB"/>
    <property type="match status" value="1"/>
</dbReference>
<protein>
    <recommendedName>
        <fullName evidence="8">BTB domain-containing protein</fullName>
    </recommendedName>
</protein>
<sequence>MTTAVVEPPIPDSISTSVIETVNGSHQFTIKGFSLAKGMSPGKYIQSDVFSVGGYDWSIYFYPDGKNQEDNAMYVSLFIALASDSSDIRALFELTLMDQSGKGKHKVHSHFDRALEGGPYTLKYKGSMWGYKRFFRRTALETSDYLKDDCLVVNCTVGVVRARLEGPKQYGIMLSPSHMGQGLKDLLDSEVGCDITFQVGDETFKAHKLILAARSPVFRAQFYGPIGNNNVDRIVIEDIEPSIFKAMLSFIYTDVLPDVHEITGSTSASSFTNMIQHLLATADLYDLGRLMTLCEVFLCEELNVDNVATTLALAEQHQFLQLKAFCLKFVASPTNLGAVMKSEGFKHLKQSCPSLLSELLNTVVAVDKSSTRGQSNKKRSASSVLGCDTTHVRQLRRRTQNR</sequence>
<dbReference type="Proteomes" id="UP000489600">
    <property type="component" value="Unassembled WGS sequence"/>
</dbReference>
<dbReference type="GO" id="GO:0071472">
    <property type="term" value="P:cellular response to salt stress"/>
    <property type="evidence" value="ECO:0007669"/>
    <property type="project" value="UniProtKB-ARBA"/>
</dbReference>
<dbReference type="Pfam" id="PF00651">
    <property type="entry name" value="BTB"/>
    <property type="match status" value="1"/>
</dbReference>
<dbReference type="InterPro" id="IPR045005">
    <property type="entry name" value="BPM1-6"/>
</dbReference>
<dbReference type="GO" id="GO:0016567">
    <property type="term" value="P:protein ubiquitination"/>
    <property type="evidence" value="ECO:0007669"/>
    <property type="project" value="UniProtKB-UniPathway"/>
</dbReference>
<dbReference type="InterPro" id="IPR056423">
    <property type="entry name" value="BACK_BPM_SPOP"/>
</dbReference>
<comment type="caution">
    <text evidence="6">The sequence shown here is derived from an EMBL/GenBank/DDBJ whole genome shotgun (WGS) entry which is preliminary data.</text>
</comment>
<accession>A0A565BN76</accession>
<dbReference type="SUPFAM" id="SSF49599">
    <property type="entry name" value="TRAF domain-like"/>
    <property type="match status" value="1"/>
</dbReference>
<evidence type="ECO:0008006" key="8">
    <source>
        <dbReference type="Google" id="ProtNLM"/>
    </source>
</evidence>
<comment type="function">
    <text evidence="1">May act as a substrate-specific adapter of an E3 ubiquitin-protein ligase complex (CUL3-RBX1-BTB) which mediates the ubiquitination and subsequent proteasomal degradation of target proteins.</text>
</comment>
<keyword evidence="7" id="KW-1185">Reference proteome</keyword>
<dbReference type="Gene3D" id="1.25.40.420">
    <property type="match status" value="1"/>
</dbReference>
<dbReference type="SMART" id="SM00061">
    <property type="entry name" value="MATH"/>
    <property type="match status" value="1"/>
</dbReference>
<evidence type="ECO:0000256" key="3">
    <source>
        <dbReference type="ARBA" id="ARBA00010846"/>
    </source>
</evidence>
<feature type="domain" description="BTB" evidence="4">
    <location>
        <begin position="193"/>
        <end position="254"/>
    </location>
</feature>